<sequence length="200" mass="21180">MGTIRKRGAVYGVIGLMLCVAVYLNWSYFQSPEELTIANQAMEEDSEATGSVYGEVTAVDKETTDAAGSGETDSGDQAASGTANDYFAQARLSRQTARDEALSMLKETVASETATEDAKKEASAKITDIAGDMVKEERLESQIKAKGYEDAVVYISEDTISVVVAPPKKGLTSADAATISDLIVSETGADPSMIRLSEAK</sequence>
<proteinExistence type="predicted"/>
<dbReference type="RefSeq" id="WP_087017752.1">
    <property type="nucleotide sequence ID" value="NZ_CP178353.1"/>
</dbReference>
<accession>A0A252F776</accession>
<organism evidence="2 3">
    <name type="scientific">Butyricicoccus porcorum</name>
    <dbReference type="NCBI Taxonomy" id="1945634"/>
    <lineage>
        <taxon>Bacteria</taxon>
        <taxon>Bacillati</taxon>
        <taxon>Bacillota</taxon>
        <taxon>Clostridia</taxon>
        <taxon>Eubacteriales</taxon>
        <taxon>Butyricicoccaceae</taxon>
        <taxon>Butyricicoccus</taxon>
    </lineage>
</organism>
<evidence type="ECO:0000313" key="3">
    <source>
        <dbReference type="Proteomes" id="UP000194903"/>
    </source>
</evidence>
<dbReference type="EMBL" id="NHOC01000002">
    <property type="protein sequence ID" value="OUM21623.1"/>
    <property type="molecule type" value="Genomic_DNA"/>
</dbReference>
<comment type="caution">
    <text evidence="2">The sequence shown here is derived from an EMBL/GenBank/DDBJ whole genome shotgun (WGS) entry which is preliminary data.</text>
</comment>
<reference evidence="2 3" key="1">
    <citation type="submission" date="2017-05" db="EMBL/GenBank/DDBJ databases">
        <title>Butyricicoccus porcorum sp. nov. a butyrate-producing bacterium from the swine intestinal tract.</title>
        <authorList>
            <person name="Trachsel J."/>
            <person name="Humphrey S."/>
            <person name="Allen H.K."/>
        </authorList>
    </citation>
    <scope>NUCLEOTIDE SEQUENCE [LARGE SCALE GENOMIC DNA]</scope>
    <source>
        <strain evidence="2">BB10</strain>
    </source>
</reference>
<dbReference type="AlphaFoldDB" id="A0A252F776"/>
<dbReference type="Pfam" id="PF12685">
    <property type="entry name" value="SpoIIIAH"/>
    <property type="match status" value="1"/>
</dbReference>
<dbReference type="Gene3D" id="1.10.287.4300">
    <property type="entry name" value="Stage III sporulation protein AH-like"/>
    <property type="match status" value="1"/>
</dbReference>
<dbReference type="InterPro" id="IPR024232">
    <property type="entry name" value="SpoIIIAH"/>
</dbReference>
<keyword evidence="3" id="KW-1185">Reference proteome</keyword>
<gene>
    <name evidence="2" type="ORF">CBW42_03415</name>
</gene>
<dbReference type="OrthoDB" id="1680784at2"/>
<evidence type="ECO:0000256" key="1">
    <source>
        <dbReference type="SAM" id="Phobius"/>
    </source>
</evidence>
<feature type="transmembrane region" description="Helical" evidence="1">
    <location>
        <begin position="9"/>
        <end position="29"/>
    </location>
</feature>
<protein>
    <recommendedName>
        <fullName evidence="4">Stage III sporulation protein AH</fullName>
    </recommendedName>
</protein>
<dbReference type="InterPro" id="IPR038503">
    <property type="entry name" value="SpoIIIAH_sf"/>
</dbReference>
<keyword evidence="1" id="KW-0812">Transmembrane</keyword>
<evidence type="ECO:0008006" key="4">
    <source>
        <dbReference type="Google" id="ProtNLM"/>
    </source>
</evidence>
<dbReference type="Proteomes" id="UP000194903">
    <property type="component" value="Unassembled WGS sequence"/>
</dbReference>
<evidence type="ECO:0000313" key="2">
    <source>
        <dbReference type="EMBL" id="OUM21623.1"/>
    </source>
</evidence>
<name>A0A252F776_9FIRM</name>
<keyword evidence="1" id="KW-1133">Transmembrane helix</keyword>
<keyword evidence="1" id="KW-0472">Membrane</keyword>